<dbReference type="EC" id="6.2.1.61" evidence="4"/>
<evidence type="ECO:0000259" key="7">
    <source>
        <dbReference type="Pfam" id="PF00501"/>
    </source>
</evidence>
<evidence type="ECO:0000313" key="9">
    <source>
        <dbReference type="EMBL" id="AIR90747.1"/>
    </source>
</evidence>
<dbReference type="Gene3D" id="3.40.50.12780">
    <property type="entry name" value="N-terminal domain of ligase-like"/>
    <property type="match status" value="1"/>
</dbReference>
<dbReference type="InterPro" id="IPR020845">
    <property type="entry name" value="AMP-binding_CS"/>
</dbReference>
<dbReference type="PANTHER" id="PTHR43767:SF1">
    <property type="entry name" value="NONRIBOSOMAL PEPTIDE SYNTHASE PES1 (EUROFUNG)-RELATED"/>
    <property type="match status" value="1"/>
</dbReference>
<keyword evidence="2" id="KW-0436">Ligase</keyword>
<name>A0A089WVX8_9PSED</name>
<dbReference type="Gene3D" id="3.60.120.10">
    <property type="entry name" value="Anthranilate synthase"/>
    <property type="match status" value="1"/>
</dbReference>
<keyword evidence="10" id="KW-1185">Reference proteome</keyword>
<dbReference type="PROSITE" id="PS00455">
    <property type="entry name" value="AMP_BINDING"/>
    <property type="match status" value="1"/>
</dbReference>
<feature type="domain" description="AMP-binding enzyme C-terminal" evidence="8">
    <location>
        <begin position="452"/>
        <end position="527"/>
    </location>
</feature>
<organism evidence="9 10">
    <name type="scientific">Pseudomonas cremoricolorata</name>
    <dbReference type="NCBI Taxonomy" id="157783"/>
    <lineage>
        <taxon>Bacteria</taxon>
        <taxon>Pseudomonadati</taxon>
        <taxon>Pseudomonadota</taxon>
        <taxon>Gammaproteobacteria</taxon>
        <taxon>Pseudomonadales</taxon>
        <taxon>Pseudomonadaceae</taxon>
        <taxon>Pseudomonas</taxon>
    </lineage>
</organism>
<evidence type="ECO:0000313" key="10">
    <source>
        <dbReference type="Proteomes" id="UP000029493"/>
    </source>
</evidence>
<dbReference type="PRINTS" id="PR00095">
    <property type="entry name" value="ANTSNTHASEI"/>
</dbReference>
<dbReference type="InterPro" id="IPR015890">
    <property type="entry name" value="Chorismate_C"/>
</dbReference>
<evidence type="ECO:0000259" key="8">
    <source>
        <dbReference type="Pfam" id="PF13193"/>
    </source>
</evidence>
<dbReference type="KEGG" id="psw:LK03_16370"/>
<dbReference type="EMBL" id="CP009455">
    <property type="protein sequence ID" value="AIR90747.1"/>
    <property type="molecule type" value="Genomic_DNA"/>
</dbReference>
<dbReference type="Gene3D" id="3.30.300.30">
    <property type="match status" value="1"/>
</dbReference>
<dbReference type="FunFam" id="3.40.50.980:FF:000003">
    <property type="entry name" value="Vibriobactin-specific 2,3-dihydroxybenzoate-AMP ligase"/>
    <property type="match status" value="1"/>
</dbReference>
<proteinExistence type="predicted"/>
<dbReference type="InterPro" id="IPR025110">
    <property type="entry name" value="AMP-bd_C"/>
</dbReference>
<dbReference type="CDD" id="cd05920">
    <property type="entry name" value="23DHB-AMP_lg"/>
    <property type="match status" value="1"/>
</dbReference>
<dbReference type="InterPro" id="IPR019996">
    <property type="entry name" value="Salicylate_synthase"/>
</dbReference>
<dbReference type="Pfam" id="PF13193">
    <property type="entry name" value="AMP-binding_C"/>
    <property type="match status" value="1"/>
</dbReference>
<dbReference type="STRING" id="157783.LK03_16370"/>
<dbReference type="AlphaFoldDB" id="A0A089WVX8"/>
<reference evidence="9 10" key="1">
    <citation type="submission" date="2014-09" db="EMBL/GenBank/DDBJ databases">
        <authorList>
            <person name="Chan K.-G."/>
        </authorList>
    </citation>
    <scope>NUCLEOTIDE SEQUENCE [LARGE SCALE GENOMIC DNA]</scope>
    <source>
        <strain evidence="9 10">ND07</strain>
    </source>
</reference>
<sequence>MTNTDFTFWPDAQCDEFERRGHWQPFTLGQCLRQWAQARGEAVALVEQDTRLSYAQLDRQADHLAWGFARQGIQKGDRVLLQLPNGIAFVTTLFGLLRLGALPILAMPAQRRSDIGALCDLAEPVAYICKERFMGFDYAALAREVAAERPCIKQVILDSDEAAGPTLTKIAHSGSQWAGQPPALPEPHHRDPALLLLSGGTTGTPKLIPRTHADYAYNARASAALCGLDEHSVYLAALPVAHNFPLACPGVLGTLSSGGTAVLAHTPGPDECFALIEREGVTLTSLVPPLVQVWLEAREWDDADLGSLKYLQVGGARCESLLASKVTPGLGCGLQQVFGMAEGLLCYTRLDDPLEQVLHSQGRPLCADDQVRLVNEDGLDVAPGETGELLTRGPYTLRGYYRAPAQNARSFTPDGYYRSGDLARWTADGNLVVEGRIKEQVNRAGEKIATEEVEQALCFHPSIVSAALVGLPDERLGERSCAFLITDGQRPDLAQVRALLMARGLAGFKCPDQIEFVDHWPLTPIGKVDKRRLARSLEPRPVETRAPLDTFIEQALPLTANPMELASELLRRHLQDDATLYEREGVWHVALGRKASLLASGNRVTLHHGEQELTLHADDPCQMIAQALGTLSLQGWRAYGAARFEMASVIHGVDNPASQETLLELVVPQREVRFCANQALVRALDPQTLAALCEEVAALDRLLSVPGNLPALAGRALLVPAIESHGAAQYQAQVARAVDEIHAGRYDKVILSRKVPVPGDVDLLASYRLGRSQNTPARSFVLNRSTLQIVGFSPETVVEVSATGQVSTQPLAGTRAMGETFEQTLDLRRDLLRDVKEIAEHAVSVKLAVEELQAICEANSVQVCEFMTVSERGPVQHLASRVKGQLRASANAWHAFAALFPAVTASGIPKQPAIEAIQRLEDQPRGPYSGSMMMVDCDGSLDAALVLRSLFRQSDQTWLQAGAGIVAPSTPARELQETIEKFASISRCLVAVEAPADAPARSARTLTSALQ</sequence>
<dbReference type="InterPro" id="IPR050237">
    <property type="entry name" value="ATP-dep_AMP-bd_enzyme"/>
</dbReference>
<dbReference type="Proteomes" id="UP000029493">
    <property type="component" value="Chromosome"/>
</dbReference>
<accession>A0A089WVX8</accession>
<evidence type="ECO:0000256" key="5">
    <source>
        <dbReference type="ARBA" id="ARBA00077773"/>
    </source>
</evidence>
<dbReference type="InterPro" id="IPR042099">
    <property type="entry name" value="ANL_N_sf"/>
</dbReference>
<dbReference type="GO" id="GO:0008909">
    <property type="term" value="F:isochorismate synthase activity"/>
    <property type="evidence" value="ECO:0007669"/>
    <property type="project" value="InterPro"/>
</dbReference>
<gene>
    <name evidence="9" type="ORF">LK03_16370</name>
</gene>
<dbReference type="eggNOG" id="COG0147">
    <property type="taxonomic scope" value="Bacteria"/>
</dbReference>
<dbReference type="InterPro" id="IPR000873">
    <property type="entry name" value="AMP-dep_synth/lig_dom"/>
</dbReference>
<evidence type="ECO:0000256" key="1">
    <source>
        <dbReference type="ARBA" id="ARBA00004924"/>
    </source>
</evidence>
<dbReference type="InterPro" id="IPR005801">
    <property type="entry name" value="ADC_synthase"/>
</dbReference>
<comment type="pathway">
    <text evidence="1">Siderophore biosynthesis.</text>
</comment>
<dbReference type="PANTHER" id="PTHR43767">
    <property type="entry name" value="LONG-CHAIN-FATTY-ACID--COA LIGASE"/>
    <property type="match status" value="1"/>
</dbReference>
<comment type="catalytic activity">
    <reaction evidence="3">
        <text>salicylate + holo-[ACP] + ATP = salicyl-[ACP] + AMP + diphosphate</text>
        <dbReference type="Rhea" id="RHEA:61648"/>
        <dbReference type="Rhea" id="RHEA-COMP:9685"/>
        <dbReference type="Rhea" id="RHEA-COMP:19022"/>
        <dbReference type="ChEBI" id="CHEBI:30616"/>
        <dbReference type="ChEBI" id="CHEBI:30762"/>
        <dbReference type="ChEBI" id="CHEBI:33019"/>
        <dbReference type="ChEBI" id="CHEBI:64479"/>
        <dbReference type="ChEBI" id="CHEBI:86464"/>
        <dbReference type="ChEBI" id="CHEBI:456215"/>
        <dbReference type="EC" id="6.2.1.61"/>
    </reaction>
    <physiologicalReaction direction="left-to-right" evidence="3">
        <dbReference type="Rhea" id="RHEA:61649"/>
    </physiologicalReaction>
</comment>
<dbReference type="SUPFAM" id="SSF56801">
    <property type="entry name" value="Acetyl-CoA synthetase-like"/>
    <property type="match status" value="1"/>
</dbReference>
<dbReference type="GO" id="GO:0016833">
    <property type="term" value="F:oxo-acid-lyase activity"/>
    <property type="evidence" value="ECO:0007669"/>
    <property type="project" value="InterPro"/>
</dbReference>
<evidence type="ECO:0000256" key="4">
    <source>
        <dbReference type="ARBA" id="ARBA00066647"/>
    </source>
</evidence>
<dbReference type="eggNOG" id="COG1021">
    <property type="taxonomic scope" value="Bacteria"/>
</dbReference>
<dbReference type="FunFam" id="2.30.38.10:FF:000003">
    <property type="entry name" value="Vibriobactin-specific 2,3-dihydroxybenzoate-AMP ligase"/>
    <property type="match status" value="1"/>
</dbReference>
<dbReference type="GO" id="GO:0016878">
    <property type="term" value="F:acid-thiol ligase activity"/>
    <property type="evidence" value="ECO:0007669"/>
    <property type="project" value="UniProtKB-ARBA"/>
</dbReference>
<dbReference type="Pfam" id="PF00425">
    <property type="entry name" value="Chorismate_bind"/>
    <property type="match status" value="1"/>
</dbReference>
<feature type="domain" description="AMP-dependent synthetase/ligase" evidence="7">
    <location>
        <begin position="33"/>
        <end position="401"/>
    </location>
</feature>
<dbReference type="OrthoDB" id="9803968at2"/>
<dbReference type="SUPFAM" id="SSF56322">
    <property type="entry name" value="ADC synthase"/>
    <property type="match status" value="1"/>
</dbReference>
<evidence type="ECO:0000256" key="2">
    <source>
        <dbReference type="ARBA" id="ARBA00022598"/>
    </source>
</evidence>
<dbReference type="Pfam" id="PF00501">
    <property type="entry name" value="AMP-binding"/>
    <property type="match status" value="1"/>
</dbReference>
<protein>
    <recommendedName>
        <fullName evidence="4">salicylate--[aryl-carrier protein] ligase</fullName>
        <ecNumber evidence="4">6.2.1.61</ecNumber>
    </recommendedName>
    <alternativeName>
        <fullName evidence="5">Salicylate--[aryl-carrier protein] ligase</fullName>
    </alternativeName>
</protein>
<feature type="domain" description="Chorismate-utilising enzyme C-terminal" evidence="6">
    <location>
        <begin position="728"/>
        <end position="981"/>
    </location>
</feature>
<dbReference type="InterPro" id="IPR019999">
    <property type="entry name" value="Anth_synth_I-like"/>
</dbReference>
<evidence type="ECO:0000259" key="6">
    <source>
        <dbReference type="Pfam" id="PF00425"/>
    </source>
</evidence>
<evidence type="ECO:0000256" key="3">
    <source>
        <dbReference type="ARBA" id="ARBA00050154"/>
    </source>
</evidence>
<dbReference type="NCBIfam" id="TIGR03494">
    <property type="entry name" value="salicyl_syn"/>
    <property type="match status" value="1"/>
</dbReference>
<dbReference type="InterPro" id="IPR045851">
    <property type="entry name" value="AMP-bd_C_sf"/>
</dbReference>